<dbReference type="InterPro" id="IPR004175">
    <property type="entry name" value="RNA_CPDase"/>
</dbReference>
<dbReference type="NCBIfam" id="TIGR02258">
    <property type="entry name" value="2_5_ligase"/>
    <property type="match status" value="1"/>
</dbReference>
<keyword evidence="1 2" id="KW-0378">Hydrolase</keyword>
<dbReference type="Gene3D" id="3.90.1140.10">
    <property type="entry name" value="Cyclic phosphodiesterase"/>
    <property type="match status" value="1"/>
</dbReference>
<comment type="catalytic activity">
    <reaction evidence="2">
        <text>a 3'-end 2',3'-cyclophospho-ribonucleotide-RNA + H2O = a 3'-end 2'-phospho-ribonucleotide-RNA + H(+)</text>
        <dbReference type="Rhea" id="RHEA:11828"/>
        <dbReference type="Rhea" id="RHEA-COMP:10464"/>
        <dbReference type="Rhea" id="RHEA-COMP:17353"/>
        <dbReference type="ChEBI" id="CHEBI:15377"/>
        <dbReference type="ChEBI" id="CHEBI:15378"/>
        <dbReference type="ChEBI" id="CHEBI:83064"/>
        <dbReference type="ChEBI" id="CHEBI:173113"/>
        <dbReference type="EC" id="3.1.4.58"/>
    </reaction>
</comment>
<comment type="similarity">
    <text evidence="2">Belongs to the 2H phosphoesterase superfamily. ThpR family.</text>
</comment>
<dbReference type="GO" id="GO:0016874">
    <property type="term" value="F:ligase activity"/>
    <property type="evidence" value="ECO:0007669"/>
    <property type="project" value="UniProtKB-KW"/>
</dbReference>
<protein>
    <recommendedName>
        <fullName evidence="2">RNA 2',3'-cyclic phosphodiesterase</fullName>
        <shortName evidence="2">RNA 2',3'-CPDase</shortName>
        <ecNumber evidence="2">3.1.4.58</ecNumber>
    </recommendedName>
</protein>
<dbReference type="STRING" id="645991.Sgly_1010"/>
<organism evidence="3 4">
    <name type="scientific">Syntrophobotulus glycolicus (strain DSM 8271 / FlGlyR)</name>
    <dbReference type="NCBI Taxonomy" id="645991"/>
    <lineage>
        <taxon>Bacteria</taxon>
        <taxon>Bacillati</taxon>
        <taxon>Bacillota</taxon>
        <taxon>Clostridia</taxon>
        <taxon>Eubacteriales</taxon>
        <taxon>Desulfitobacteriaceae</taxon>
        <taxon>Syntrophobotulus</taxon>
    </lineage>
</organism>
<feature type="active site" description="Proton acceptor" evidence="2">
    <location>
        <position position="122"/>
    </location>
</feature>
<dbReference type="KEGG" id="sgy:Sgly_1010"/>
<feature type="short sequence motif" description="HXTX 1" evidence="2">
    <location>
        <begin position="39"/>
        <end position="42"/>
    </location>
</feature>
<keyword evidence="3" id="KW-0436">Ligase</keyword>
<sequence length="176" mass="19782">MRLFLAINFDAQTKEHILAVQGRLREAGRGSFSHPENLHLTLAFLGEVEPRREAAAREALDSTAVPPMKLIFDHAGRFRREGGDIWWLGLGTNKALITLQKELSAHLQGKGFILENRRFSPHITLARQVLLHKALDESQLLGIPFGTEADTVSLMLSERVNGKLTYTQRHAVRGKR</sequence>
<dbReference type="Proteomes" id="UP000007488">
    <property type="component" value="Chromosome"/>
</dbReference>
<dbReference type="EMBL" id="CP002547">
    <property type="protein sequence ID" value="ADY55344.1"/>
    <property type="molecule type" value="Genomic_DNA"/>
</dbReference>
<dbReference type="OrthoDB" id="9789350at2"/>
<dbReference type="HOGENOM" id="CLU_081251_3_3_9"/>
<gene>
    <name evidence="3" type="ordered locus">Sgly_1010</name>
</gene>
<dbReference type="EC" id="3.1.4.58" evidence="2"/>
<feature type="active site" description="Proton donor" evidence="2">
    <location>
        <position position="39"/>
    </location>
</feature>
<dbReference type="PANTHER" id="PTHR35561">
    <property type="entry name" value="RNA 2',3'-CYCLIC PHOSPHODIESTERASE"/>
    <property type="match status" value="1"/>
</dbReference>
<keyword evidence="4" id="KW-1185">Reference proteome</keyword>
<evidence type="ECO:0000313" key="3">
    <source>
        <dbReference type="EMBL" id="ADY55344.1"/>
    </source>
</evidence>
<dbReference type="GO" id="GO:0004113">
    <property type="term" value="F:2',3'-cyclic-nucleotide 3'-phosphodiesterase activity"/>
    <property type="evidence" value="ECO:0007669"/>
    <property type="project" value="InterPro"/>
</dbReference>
<evidence type="ECO:0000313" key="4">
    <source>
        <dbReference type="Proteomes" id="UP000007488"/>
    </source>
</evidence>
<dbReference type="GO" id="GO:0008664">
    <property type="term" value="F:RNA 2',3'-cyclic 3'-phosphodiesterase activity"/>
    <property type="evidence" value="ECO:0007669"/>
    <property type="project" value="UniProtKB-EC"/>
</dbReference>
<dbReference type="InterPro" id="IPR009097">
    <property type="entry name" value="Cyclic_Pdiesterase"/>
</dbReference>
<dbReference type="PANTHER" id="PTHR35561:SF1">
    <property type="entry name" value="RNA 2',3'-CYCLIC PHOSPHODIESTERASE"/>
    <property type="match status" value="1"/>
</dbReference>
<dbReference type="RefSeq" id="WP_013624215.1">
    <property type="nucleotide sequence ID" value="NC_015172.1"/>
</dbReference>
<reference evidence="4" key="2">
    <citation type="submission" date="2011-02" db="EMBL/GenBank/DDBJ databases">
        <title>The complete genome of Syntrophobotulus glycolicus DSM 8271.</title>
        <authorList>
            <person name="Lucas S."/>
            <person name="Copeland A."/>
            <person name="Lapidus A."/>
            <person name="Bruce D."/>
            <person name="Goodwin L."/>
            <person name="Pitluck S."/>
            <person name="Kyrpides N."/>
            <person name="Mavromatis K."/>
            <person name="Pagani I."/>
            <person name="Ivanova N."/>
            <person name="Mikhailova N."/>
            <person name="Chertkov O."/>
            <person name="Held B."/>
            <person name="Detter J.C."/>
            <person name="Tapia R."/>
            <person name="Han C."/>
            <person name="Land M."/>
            <person name="Hauser L."/>
            <person name="Markowitz V."/>
            <person name="Cheng J.-F."/>
            <person name="Hugenholtz P."/>
            <person name="Woyke T."/>
            <person name="Wu D."/>
            <person name="Spring S."/>
            <person name="Schroeder M."/>
            <person name="Brambilla E."/>
            <person name="Klenk H.-P."/>
            <person name="Eisen J.A."/>
        </authorList>
    </citation>
    <scope>NUCLEOTIDE SEQUENCE [LARGE SCALE GENOMIC DNA]</scope>
    <source>
        <strain evidence="4">DSM 8271 / FlGlyR</strain>
    </source>
</reference>
<proteinExistence type="inferred from homology"/>
<feature type="short sequence motif" description="HXTX 2" evidence="2">
    <location>
        <begin position="122"/>
        <end position="125"/>
    </location>
</feature>
<comment type="function">
    <text evidence="2">Hydrolyzes RNA 2',3'-cyclic phosphodiester to an RNA 2'-phosphomonoester.</text>
</comment>
<dbReference type="HAMAP" id="MF_01940">
    <property type="entry name" value="RNA_CPDase"/>
    <property type="match status" value="1"/>
</dbReference>
<evidence type="ECO:0000256" key="2">
    <source>
        <dbReference type="HAMAP-Rule" id="MF_01940"/>
    </source>
</evidence>
<dbReference type="Pfam" id="PF13563">
    <property type="entry name" value="2_5_RNA_ligase2"/>
    <property type="match status" value="1"/>
</dbReference>
<reference evidence="3 4" key="1">
    <citation type="journal article" date="2011" name="Stand. Genomic Sci.">
        <title>Complete genome sequence of Syntrophobotulus glycolicus type strain (FlGlyR).</title>
        <authorList>
            <person name="Han C."/>
            <person name="Mwirichia R."/>
            <person name="Chertkov O."/>
            <person name="Held B."/>
            <person name="Lapidus A."/>
            <person name="Nolan M."/>
            <person name="Lucas S."/>
            <person name="Hammon N."/>
            <person name="Deshpande S."/>
            <person name="Cheng J.F."/>
            <person name="Tapia R."/>
            <person name="Goodwin L."/>
            <person name="Pitluck S."/>
            <person name="Huntemann M."/>
            <person name="Liolios K."/>
            <person name="Ivanova N."/>
            <person name="Pagani I."/>
            <person name="Mavromatis K."/>
            <person name="Ovchinikova G."/>
            <person name="Pati A."/>
            <person name="Chen A."/>
            <person name="Palaniappan K."/>
            <person name="Land M."/>
            <person name="Hauser L."/>
            <person name="Brambilla E.M."/>
            <person name="Rohde M."/>
            <person name="Spring S."/>
            <person name="Sikorski J."/>
            <person name="Goker M."/>
            <person name="Woyke T."/>
            <person name="Bristow J."/>
            <person name="Eisen J.A."/>
            <person name="Markowitz V."/>
            <person name="Hugenholtz P."/>
            <person name="Kyrpides N.C."/>
            <person name="Klenk H.P."/>
            <person name="Detter J.C."/>
        </authorList>
    </citation>
    <scope>NUCLEOTIDE SEQUENCE [LARGE SCALE GENOMIC DNA]</scope>
    <source>
        <strain evidence="4">DSM 8271 / FlGlyR</strain>
    </source>
</reference>
<dbReference type="AlphaFoldDB" id="F0STQ4"/>
<evidence type="ECO:0000256" key="1">
    <source>
        <dbReference type="ARBA" id="ARBA00022801"/>
    </source>
</evidence>
<accession>F0STQ4</accession>
<dbReference type="SUPFAM" id="SSF55144">
    <property type="entry name" value="LigT-like"/>
    <property type="match status" value="1"/>
</dbReference>
<dbReference type="eggNOG" id="COG1514">
    <property type="taxonomic scope" value="Bacteria"/>
</dbReference>
<name>F0STQ4_SYNGF</name>